<accession>A0A518G0W2</accession>
<dbReference type="AlphaFoldDB" id="A0A518G0W2"/>
<organism evidence="2 3">
    <name type="scientific">Aureliella helgolandensis</name>
    <dbReference type="NCBI Taxonomy" id="2527968"/>
    <lineage>
        <taxon>Bacteria</taxon>
        <taxon>Pseudomonadati</taxon>
        <taxon>Planctomycetota</taxon>
        <taxon>Planctomycetia</taxon>
        <taxon>Pirellulales</taxon>
        <taxon>Pirellulaceae</taxon>
        <taxon>Aureliella</taxon>
    </lineage>
</organism>
<feature type="compositionally biased region" description="Basic and acidic residues" evidence="1">
    <location>
        <begin position="23"/>
        <end position="36"/>
    </location>
</feature>
<dbReference type="Proteomes" id="UP000318017">
    <property type="component" value="Chromosome"/>
</dbReference>
<evidence type="ECO:0000313" key="3">
    <source>
        <dbReference type="Proteomes" id="UP000318017"/>
    </source>
</evidence>
<evidence type="ECO:0000256" key="1">
    <source>
        <dbReference type="SAM" id="MobiDB-lite"/>
    </source>
</evidence>
<proteinExistence type="predicted"/>
<protein>
    <submittedName>
        <fullName evidence="2">Uncharacterized protein</fullName>
    </submittedName>
</protein>
<evidence type="ECO:0000313" key="2">
    <source>
        <dbReference type="EMBL" id="QDV22239.1"/>
    </source>
</evidence>
<gene>
    <name evidence="2" type="ORF">Q31a_05230</name>
</gene>
<feature type="region of interest" description="Disordered" evidence="1">
    <location>
        <begin position="14"/>
        <end position="36"/>
    </location>
</feature>
<reference evidence="2 3" key="1">
    <citation type="submission" date="2019-02" db="EMBL/GenBank/DDBJ databases">
        <title>Deep-cultivation of Planctomycetes and their phenomic and genomic characterization uncovers novel biology.</title>
        <authorList>
            <person name="Wiegand S."/>
            <person name="Jogler M."/>
            <person name="Boedeker C."/>
            <person name="Pinto D."/>
            <person name="Vollmers J."/>
            <person name="Rivas-Marin E."/>
            <person name="Kohn T."/>
            <person name="Peeters S.H."/>
            <person name="Heuer A."/>
            <person name="Rast P."/>
            <person name="Oberbeckmann S."/>
            <person name="Bunk B."/>
            <person name="Jeske O."/>
            <person name="Meyerdierks A."/>
            <person name="Storesund J.E."/>
            <person name="Kallscheuer N."/>
            <person name="Luecker S."/>
            <person name="Lage O.M."/>
            <person name="Pohl T."/>
            <person name="Merkel B.J."/>
            <person name="Hornburger P."/>
            <person name="Mueller R.-W."/>
            <person name="Bruemmer F."/>
            <person name="Labrenz M."/>
            <person name="Spormann A.M."/>
            <person name="Op den Camp H."/>
            <person name="Overmann J."/>
            <person name="Amann R."/>
            <person name="Jetten M.S.M."/>
            <person name="Mascher T."/>
            <person name="Medema M.H."/>
            <person name="Devos D.P."/>
            <person name="Kaster A.-K."/>
            <person name="Ovreas L."/>
            <person name="Rohde M."/>
            <person name="Galperin M.Y."/>
            <person name="Jogler C."/>
        </authorList>
    </citation>
    <scope>NUCLEOTIDE SEQUENCE [LARGE SCALE GENOMIC DNA]</scope>
    <source>
        <strain evidence="2 3">Q31a</strain>
    </source>
</reference>
<keyword evidence="3" id="KW-1185">Reference proteome</keyword>
<dbReference type="KEGG" id="ahel:Q31a_05230"/>
<name>A0A518G0W2_9BACT</name>
<sequence>MGLVCTSVSCTHEVPPNTPHLQESAKGEPKTTDQELRKPASVAEAAKAIDLSTFPILPNVLAIHARSVARLEYVVGLKSFDVRSEYEFQRRNLLERQWQELPDGDGQFTRSGFHLYVTVQMHDERGKAVVKLQNNGNVNTSKLPVPGDAKYIKTAYNVADSEATTNVNETRESVRALLIEQGWQPYGTRGDVMDMKKNAVLLTASVASLRQPGLTRIAYWTTQMPADLPVPPNSESILYQSDENHLELVAAGSVDEITSYYKTALGSSEWNSTTERPIHEDQQFILLFRNPAKDMLRLGMSERTKERTRVTLKYKSFAEIDEHDRKR</sequence>
<dbReference type="EMBL" id="CP036298">
    <property type="protein sequence ID" value="QDV22239.1"/>
    <property type="molecule type" value="Genomic_DNA"/>
</dbReference>